<evidence type="ECO:0000313" key="2">
    <source>
        <dbReference type="EMBL" id="KAH7239262.1"/>
    </source>
</evidence>
<organism evidence="2 3">
    <name type="scientific">Fusarium tricinctum</name>
    <dbReference type="NCBI Taxonomy" id="61284"/>
    <lineage>
        <taxon>Eukaryota</taxon>
        <taxon>Fungi</taxon>
        <taxon>Dikarya</taxon>
        <taxon>Ascomycota</taxon>
        <taxon>Pezizomycotina</taxon>
        <taxon>Sordariomycetes</taxon>
        <taxon>Hypocreomycetidae</taxon>
        <taxon>Hypocreales</taxon>
        <taxon>Nectriaceae</taxon>
        <taxon>Fusarium</taxon>
        <taxon>Fusarium tricinctum species complex</taxon>
    </lineage>
</organism>
<evidence type="ECO:0000313" key="3">
    <source>
        <dbReference type="Proteomes" id="UP000813427"/>
    </source>
</evidence>
<keyword evidence="3" id="KW-1185">Reference proteome</keyword>
<evidence type="ECO:0000256" key="1">
    <source>
        <dbReference type="SAM" id="MobiDB-lite"/>
    </source>
</evidence>
<dbReference type="AlphaFoldDB" id="A0A8K0RSB9"/>
<dbReference type="EMBL" id="JAGPXF010000006">
    <property type="protein sequence ID" value="KAH7239262.1"/>
    <property type="molecule type" value="Genomic_DNA"/>
</dbReference>
<feature type="region of interest" description="Disordered" evidence="1">
    <location>
        <begin position="41"/>
        <end position="68"/>
    </location>
</feature>
<dbReference type="Proteomes" id="UP000813427">
    <property type="component" value="Unassembled WGS sequence"/>
</dbReference>
<reference evidence="2" key="1">
    <citation type="journal article" date="2021" name="Nat. Commun.">
        <title>Genetic determinants of endophytism in the Arabidopsis root mycobiome.</title>
        <authorList>
            <person name="Mesny F."/>
            <person name="Miyauchi S."/>
            <person name="Thiergart T."/>
            <person name="Pickel B."/>
            <person name="Atanasova L."/>
            <person name="Karlsson M."/>
            <person name="Huettel B."/>
            <person name="Barry K.W."/>
            <person name="Haridas S."/>
            <person name="Chen C."/>
            <person name="Bauer D."/>
            <person name="Andreopoulos W."/>
            <person name="Pangilinan J."/>
            <person name="LaButti K."/>
            <person name="Riley R."/>
            <person name="Lipzen A."/>
            <person name="Clum A."/>
            <person name="Drula E."/>
            <person name="Henrissat B."/>
            <person name="Kohler A."/>
            <person name="Grigoriev I.V."/>
            <person name="Martin F.M."/>
            <person name="Hacquard S."/>
        </authorList>
    </citation>
    <scope>NUCLEOTIDE SEQUENCE</scope>
    <source>
        <strain evidence="2">MPI-SDFR-AT-0068</strain>
    </source>
</reference>
<protein>
    <submittedName>
        <fullName evidence="2">Uncharacterized protein</fullName>
    </submittedName>
</protein>
<dbReference type="OrthoDB" id="10540481at2759"/>
<comment type="caution">
    <text evidence="2">The sequence shown here is derived from an EMBL/GenBank/DDBJ whole genome shotgun (WGS) entry which is preliminary data.</text>
</comment>
<gene>
    <name evidence="2" type="ORF">BKA59DRAFT_515539</name>
</gene>
<sequence>MPRTGGSTSDQFRVPQWYTIRYHNTSEPVSDRSPTWADFAIPYSQHSDGEHNITPDNNESPSEDDFSHESFPYTNARDIVGALVEVTFEEMPWSSHIASDSYNMEASYTTGEPVLIENYPSFDLVPPPNTPVTSWFDDEDYSPVPSYVDLRGTETSHLFDYTQDEEDTADPFPLLFETIEIDSLFDDTDIDSLFGDTDIDDEEELEWEIHSYFNPPRFH</sequence>
<name>A0A8K0RSB9_9HYPO</name>
<accession>A0A8K0RSB9</accession>
<proteinExistence type="predicted"/>